<dbReference type="STRING" id="1333845.SAMN04487895_10355"/>
<name>A0A1H8JK04_9BACL</name>
<reference evidence="2 3" key="1">
    <citation type="submission" date="2016-10" db="EMBL/GenBank/DDBJ databases">
        <authorList>
            <person name="de Groot N.N."/>
        </authorList>
    </citation>
    <scope>NUCLEOTIDE SEQUENCE [LARGE SCALE GENOMIC DNA]</scope>
    <source>
        <strain evidence="2 3">CGMCC 1.10238</strain>
    </source>
</reference>
<dbReference type="Proteomes" id="UP000683429">
    <property type="component" value="Chromosome"/>
</dbReference>
<dbReference type="EMBL" id="FODH01000003">
    <property type="protein sequence ID" value="SEN81103.1"/>
    <property type="molecule type" value="Genomic_DNA"/>
</dbReference>
<evidence type="ECO:0000313" key="1">
    <source>
        <dbReference type="EMBL" id="QWU13389.1"/>
    </source>
</evidence>
<dbReference type="AlphaFoldDB" id="A0A1H8JK04"/>
<keyword evidence="4" id="KW-1185">Reference proteome</keyword>
<reference evidence="1 4" key="2">
    <citation type="submission" date="2021-06" db="EMBL/GenBank/DDBJ databases">
        <title>Whole genome sequence of Paenibacillus sophorae DSM23020 for comparative genomics.</title>
        <authorList>
            <person name="Kim M.-J."/>
            <person name="Lee G."/>
            <person name="Shin J.-H."/>
        </authorList>
    </citation>
    <scope>NUCLEOTIDE SEQUENCE [LARGE SCALE GENOMIC DNA]</scope>
    <source>
        <strain evidence="1 4">DSM 23020</strain>
    </source>
</reference>
<accession>A0A1H8JK04</accession>
<evidence type="ECO:0000313" key="3">
    <source>
        <dbReference type="Proteomes" id="UP000198809"/>
    </source>
</evidence>
<protein>
    <submittedName>
        <fullName evidence="2">Uncharacterized protein</fullName>
    </submittedName>
</protein>
<sequence length="279" mass="33997">MNINNLIKQYQSASEEDKRNIVYLFASAIWKSEYRGERKKKTFKYKVINEALNNKEDLIVLFNKYNYQEYYYWKSFYKGETDPINDIRIKINNIYAYYFRDDVYLDKLYYELLRASQNIYYRTIDELKKNKGVDVKNIEQEIIQSIEQAKRIHKDQTIELSWKEYKSVINDALHKIFRRCKTVAQYENEHGWDNDRVRVDSWSQDNLLVSYIGDSLRGEVLHYIRDNTPKEEIKKYCERCGEEISITSNRRKWCNECKIIIDSEQRKIRNKRYYKSKNS</sequence>
<dbReference type="Proteomes" id="UP000198809">
    <property type="component" value="Unassembled WGS sequence"/>
</dbReference>
<evidence type="ECO:0000313" key="4">
    <source>
        <dbReference type="Proteomes" id="UP000683429"/>
    </source>
</evidence>
<gene>
    <name evidence="1" type="ORF">KP014_15420</name>
    <name evidence="2" type="ORF">SAMN04487895_10355</name>
</gene>
<dbReference type="OrthoDB" id="2595442at2"/>
<dbReference type="EMBL" id="CP076607">
    <property type="protein sequence ID" value="QWU13389.1"/>
    <property type="molecule type" value="Genomic_DNA"/>
</dbReference>
<dbReference type="RefSeq" id="WP_036600900.1">
    <property type="nucleotide sequence ID" value="NZ_CP076607.1"/>
</dbReference>
<proteinExistence type="predicted"/>
<evidence type="ECO:0000313" key="2">
    <source>
        <dbReference type="EMBL" id="SEN81103.1"/>
    </source>
</evidence>
<organism evidence="2 3">
    <name type="scientific">Paenibacillus sophorae</name>
    <dbReference type="NCBI Taxonomy" id="1333845"/>
    <lineage>
        <taxon>Bacteria</taxon>
        <taxon>Bacillati</taxon>
        <taxon>Bacillota</taxon>
        <taxon>Bacilli</taxon>
        <taxon>Bacillales</taxon>
        <taxon>Paenibacillaceae</taxon>
        <taxon>Paenibacillus</taxon>
    </lineage>
</organism>